<feature type="domain" description="General stress protein 17M-like" evidence="1">
    <location>
        <begin position="4"/>
        <end position="100"/>
    </location>
</feature>
<gene>
    <name evidence="2" type="ORF">AWM68_11980</name>
</gene>
<name>A0A168CPC6_9BACL</name>
<dbReference type="AlphaFoldDB" id="A0A168CPC6"/>
<dbReference type="Pfam" id="PF11181">
    <property type="entry name" value="YflT"/>
    <property type="match status" value="1"/>
</dbReference>
<reference evidence="3" key="1">
    <citation type="submission" date="2016-01" db="EMBL/GenBank/DDBJ databases">
        <title>Draft genome of Chromobacterium sp. F49.</title>
        <authorList>
            <person name="Hong K.W."/>
        </authorList>
    </citation>
    <scope>NUCLEOTIDE SEQUENCE [LARGE SCALE GENOMIC DNA]</scope>
    <source>
        <strain evidence="3">P7IIIA</strain>
    </source>
</reference>
<dbReference type="OrthoDB" id="2353304at2"/>
<keyword evidence="3" id="KW-1185">Reference proteome</keyword>
<sequence>MVKPIVHEFNSQQELIAAANELKTQGIHEDNLYVLSHEKDDTKDLAHDADVNTIGLKEEGLGTALSNVFESRGDELRKKMTEMGLSDVEADQYERKLDMGKMLLIIKDEDKVTNLP</sequence>
<evidence type="ECO:0000313" key="2">
    <source>
        <dbReference type="EMBL" id="KZE63828.1"/>
    </source>
</evidence>
<evidence type="ECO:0000313" key="3">
    <source>
        <dbReference type="Proteomes" id="UP000076567"/>
    </source>
</evidence>
<evidence type="ECO:0000259" key="1">
    <source>
        <dbReference type="Pfam" id="PF11181"/>
    </source>
</evidence>
<protein>
    <submittedName>
        <fullName evidence="2">General stress protein</fullName>
    </submittedName>
</protein>
<comment type="caution">
    <text evidence="2">The sequence shown here is derived from an EMBL/GenBank/DDBJ whole genome shotgun (WGS) entry which is preliminary data.</text>
</comment>
<accession>A0A168CPC6</accession>
<dbReference type="InterPro" id="IPR025889">
    <property type="entry name" value="GSP17M-like_dom"/>
</dbReference>
<dbReference type="EMBL" id="LRFC01000038">
    <property type="protein sequence ID" value="KZE63828.1"/>
    <property type="molecule type" value="Genomic_DNA"/>
</dbReference>
<dbReference type="RefSeq" id="WP_066244561.1">
    <property type="nucleotide sequence ID" value="NZ_LRFC01000038.1"/>
</dbReference>
<organism evidence="2 3">
    <name type="scientific">Fictibacillus phosphorivorans</name>
    <dbReference type="NCBI Taxonomy" id="1221500"/>
    <lineage>
        <taxon>Bacteria</taxon>
        <taxon>Bacillati</taxon>
        <taxon>Bacillota</taxon>
        <taxon>Bacilli</taxon>
        <taxon>Bacillales</taxon>
        <taxon>Fictibacillaceae</taxon>
        <taxon>Fictibacillus</taxon>
    </lineage>
</organism>
<proteinExistence type="predicted"/>
<dbReference type="Proteomes" id="UP000076567">
    <property type="component" value="Unassembled WGS sequence"/>
</dbReference>